<dbReference type="InterPro" id="IPR041222">
    <property type="entry name" value="PriA_3primeBD"/>
</dbReference>
<dbReference type="Pfam" id="PF17764">
    <property type="entry name" value="PriA_3primeBD"/>
    <property type="match status" value="1"/>
</dbReference>
<evidence type="ECO:0000259" key="15">
    <source>
        <dbReference type="PROSITE" id="PS51194"/>
    </source>
</evidence>
<dbReference type="InterPro" id="IPR001763">
    <property type="entry name" value="Rhodanese-like_dom"/>
</dbReference>
<dbReference type="SMART" id="SM00487">
    <property type="entry name" value="DEXDc"/>
    <property type="match status" value="1"/>
</dbReference>
<dbReference type="Pfam" id="PF18074">
    <property type="entry name" value="PriA_C"/>
    <property type="match status" value="1"/>
</dbReference>
<dbReference type="PROSITE" id="PS51194">
    <property type="entry name" value="HELICASE_CTER"/>
    <property type="match status" value="1"/>
</dbReference>
<dbReference type="PANTHER" id="PTHR30580:SF0">
    <property type="entry name" value="PRIMOSOMAL PROTEIN N"/>
    <property type="match status" value="1"/>
</dbReference>
<dbReference type="HAMAP" id="MF_00983">
    <property type="entry name" value="PriA"/>
    <property type="match status" value="1"/>
</dbReference>
<dbReference type="EMBL" id="CP000116">
    <property type="protein sequence ID" value="AAZ98734.1"/>
    <property type="molecule type" value="Genomic_DNA"/>
</dbReference>
<feature type="binding site" evidence="12">
    <location>
        <position position="459"/>
    </location>
    <ligand>
        <name>Zn(2+)</name>
        <dbReference type="ChEBI" id="CHEBI:29105"/>
        <label>2</label>
    </ligand>
</feature>
<evidence type="ECO:0000313" key="17">
    <source>
        <dbReference type="Proteomes" id="UP000008291"/>
    </source>
</evidence>
<comment type="catalytic activity">
    <reaction evidence="12">
        <text>Couples ATP hydrolysis with the unwinding of duplex DNA by translocating in the 3'-5' direction.</text>
        <dbReference type="EC" id="5.6.2.4"/>
    </reaction>
</comment>
<dbReference type="InterPro" id="IPR011545">
    <property type="entry name" value="DEAD/DEAH_box_helicase_dom"/>
</dbReference>
<dbReference type="InterPro" id="IPR027417">
    <property type="entry name" value="P-loop_NTPase"/>
</dbReference>
<dbReference type="Pfam" id="PF00270">
    <property type="entry name" value="DEAD"/>
    <property type="match status" value="1"/>
</dbReference>
<dbReference type="InterPro" id="IPR041236">
    <property type="entry name" value="PriA_C"/>
</dbReference>
<dbReference type="GO" id="GO:0005524">
    <property type="term" value="F:ATP binding"/>
    <property type="evidence" value="ECO:0007669"/>
    <property type="project" value="UniProtKB-UniRule"/>
</dbReference>
<feature type="binding site" evidence="12">
    <location>
        <position position="432"/>
    </location>
    <ligand>
        <name>Zn(2+)</name>
        <dbReference type="ChEBI" id="CHEBI:29105"/>
        <label>1</label>
    </ligand>
</feature>
<feature type="binding site" evidence="12">
    <location>
        <position position="472"/>
    </location>
    <ligand>
        <name>Zn(2+)</name>
        <dbReference type="ChEBI" id="CHEBI:29105"/>
        <label>1</label>
    </ligand>
</feature>
<dbReference type="AlphaFoldDB" id="Q3SF81"/>
<dbReference type="eggNOG" id="COG1198">
    <property type="taxonomic scope" value="Bacteria"/>
</dbReference>
<dbReference type="PROSITE" id="PS51192">
    <property type="entry name" value="HELICASE_ATP_BIND_1"/>
    <property type="match status" value="1"/>
</dbReference>
<evidence type="ECO:0000256" key="8">
    <source>
        <dbReference type="ARBA" id="ARBA00022840"/>
    </source>
</evidence>
<dbReference type="CDD" id="cd17929">
    <property type="entry name" value="DEXHc_priA"/>
    <property type="match status" value="1"/>
</dbReference>
<keyword evidence="5 12" id="KW-0378">Hydrolase</keyword>
<dbReference type="CDD" id="cd18804">
    <property type="entry name" value="SF2_C_priA"/>
    <property type="match status" value="1"/>
</dbReference>
<keyword evidence="6 12" id="KW-0347">Helicase</keyword>
<dbReference type="HOGENOM" id="CLU_013353_4_0_4"/>
<evidence type="ECO:0000256" key="6">
    <source>
        <dbReference type="ARBA" id="ARBA00022806"/>
    </source>
</evidence>
<dbReference type="GO" id="GO:0006310">
    <property type="term" value="P:DNA recombination"/>
    <property type="evidence" value="ECO:0007669"/>
    <property type="project" value="InterPro"/>
</dbReference>
<dbReference type="InterPro" id="IPR042115">
    <property type="entry name" value="PriA_3primeBD_sf"/>
</dbReference>
<dbReference type="PROSITE" id="PS50206">
    <property type="entry name" value="RHODANESE_3"/>
    <property type="match status" value="1"/>
</dbReference>
<accession>Q3SF81</accession>
<keyword evidence="1 12" id="KW-0639">Primosome</keyword>
<dbReference type="RefSeq" id="WP_011313293.1">
    <property type="nucleotide sequence ID" value="NC_007404.1"/>
</dbReference>
<feature type="binding site" evidence="12">
    <location>
        <position position="438"/>
    </location>
    <ligand>
        <name>Zn(2+)</name>
        <dbReference type="ChEBI" id="CHEBI:29105"/>
        <label>2</label>
    </ligand>
</feature>
<evidence type="ECO:0000259" key="13">
    <source>
        <dbReference type="PROSITE" id="PS50206"/>
    </source>
</evidence>
<dbReference type="KEGG" id="tbd:Tbd_2781"/>
<proteinExistence type="inferred from homology"/>
<evidence type="ECO:0000256" key="9">
    <source>
        <dbReference type="ARBA" id="ARBA00023125"/>
    </source>
</evidence>
<evidence type="ECO:0000256" key="5">
    <source>
        <dbReference type="ARBA" id="ARBA00022801"/>
    </source>
</evidence>
<evidence type="ECO:0000256" key="1">
    <source>
        <dbReference type="ARBA" id="ARBA00022515"/>
    </source>
</evidence>
<dbReference type="GO" id="GO:0006270">
    <property type="term" value="P:DNA replication initiation"/>
    <property type="evidence" value="ECO:0007669"/>
    <property type="project" value="TreeGrafter"/>
</dbReference>
<dbReference type="Gene3D" id="3.40.50.300">
    <property type="entry name" value="P-loop containing nucleotide triphosphate hydrolases"/>
    <property type="match status" value="2"/>
</dbReference>
<evidence type="ECO:0000256" key="7">
    <source>
        <dbReference type="ARBA" id="ARBA00022833"/>
    </source>
</evidence>
<dbReference type="GO" id="GO:0003677">
    <property type="term" value="F:DNA binding"/>
    <property type="evidence" value="ECO:0007669"/>
    <property type="project" value="UniProtKB-UniRule"/>
</dbReference>
<feature type="binding site" evidence="12">
    <location>
        <position position="429"/>
    </location>
    <ligand>
        <name>Zn(2+)</name>
        <dbReference type="ChEBI" id="CHEBI:29105"/>
        <label>1</label>
    </ligand>
</feature>
<keyword evidence="10 12" id="KW-0413">Isomerase</keyword>
<feature type="domain" description="Rhodanese" evidence="13">
    <location>
        <begin position="149"/>
        <end position="182"/>
    </location>
</feature>
<dbReference type="Pfam" id="PF18319">
    <property type="entry name" value="Zn_ribbon_PriA"/>
    <property type="match status" value="1"/>
</dbReference>
<keyword evidence="4 12" id="KW-0547">Nucleotide-binding</keyword>
<evidence type="ECO:0000256" key="10">
    <source>
        <dbReference type="ARBA" id="ARBA00023235"/>
    </source>
</evidence>
<keyword evidence="8 12" id="KW-0067">ATP-binding</keyword>
<evidence type="ECO:0000256" key="11">
    <source>
        <dbReference type="ARBA" id="ARBA00048988"/>
    </source>
</evidence>
<keyword evidence="7 12" id="KW-0862">Zinc</keyword>
<evidence type="ECO:0000259" key="14">
    <source>
        <dbReference type="PROSITE" id="PS51192"/>
    </source>
</evidence>
<dbReference type="Gene3D" id="3.40.1440.60">
    <property type="entry name" value="PriA, 3(prime) DNA-binding domain"/>
    <property type="match status" value="1"/>
</dbReference>
<dbReference type="SUPFAM" id="SSF52540">
    <property type="entry name" value="P-loop containing nucleoside triphosphate hydrolases"/>
    <property type="match status" value="1"/>
</dbReference>
<dbReference type="GO" id="GO:0008270">
    <property type="term" value="F:zinc ion binding"/>
    <property type="evidence" value="ECO:0007669"/>
    <property type="project" value="UniProtKB-UniRule"/>
</dbReference>
<dbReference type="STRING" id="292415.Tbd_2781"/>
<dbReference type="InterPro" id="IPR001650">
    <property type="entry name" value="Helicase_C-like"/>
</dbReference>
<sequence>MTPIVQVGLDTPLDRLFDYSAGEAAADLAPGRLVEVPFGRTRQVGVVLGSLAETAVDGIKLRTILRVLDDRPALAPEVLRLARFCADYYHYPLGAVLLATLPPRLKNATPYLADTPWLVVTALGRAEGPAPRARAQHALLEALREAPQARAYLRAIKQGRHAAALVAAGWAEWTRLPPEAEPPPEGPRPAPATAEQQAALDVLLPTLGEFAVHLVHGVTGSGKTELYLRVIDAVLAAGRQALVLIPEIALTPQLEGHFRARFPGRRFATLHSGLAEAARTENWLAAADCDVLLGTRLAVFAPLPRLGLIVVDEEHDTSFKQQDGLRYSARDVAIARGKQAGVPVLLGSATPSLESYAQARSGRYRLLELRQRAIAAARLPEIELVDLRHVPQENGLTAPALAALHATLARGEQSLVFLNRRGYAPALYCPSCAWVSPCPHCSARLVLHRGAQRLKCHHCGFETRIPSACPDCGEPDLKPLGQGTQRVEETLATHLPGARIRRIDRDTMRPRAWAELGTAVHGGEVDVLVGTQMLAKGHDFPNVTLALILDTDGALYSPDFRATERLFAQLMQVAGRAGRAEKPGRVLIQTAFPDHPLFRHLQRHDYAAYARELLAERKQLELPPYTRQILVRAEATTMDAALAFLRRAAALAPDAPGVSVFAATPAPMARVAKLERAQLLIQSPSRAALQAFVRDWRPRLETIRPRPARWSLDVDPLVF</sequence>
<comment type="subunit">
    <text evidence="12">Component of the replication restart primosome.</text>
</comment>
<dbReference type="InterPro" id="IPR014001">
    <property type="entry name" value="Helicase_ATP-bd"/>
</dbReference>
<comment type="function">
    <text evidence="12">Initiates the restart of stalled replication forks, which reloads the replicative helicase on sites other than the origin of replication. Recognizes and binds to abandoned replication forks and remodels them to uncover a helicase loading site. Promotes assembly of the primosome at these replication forks.</text>
</comment>
<dbReference type="EC" id="5.6.2.4" evidence="12"/>
<dbReference type="GO" id="GO:1990077">
    <property type="term" value="C:primosome complex"/>
    <property type="evidence" value="ECO:0007669"/>
    <property type="project" value="UniProtKB-UniRule"/>
</dbReference>
<dbReference type="Pfam" id="PF00271">
    <property type="entry name" value="Helicase_C"/>
    <property type="match status" value="1"/>
</dbReference>
<feature type="domain" description="Helicase C-terminal" evidence="15">
    <location>
        <begin position="464"/>
        <end position="630"/>
    </location>
</feature>
<dbReference type="GO" id="GO:0043138">
    <property type="term" value="F:3'-5' DNA helicase activity"/>
    <property type="evidence" value="ECO:0007669"/>
    <property type="project" value="UniProtKB-EC"/>
</dbReference>
<feature type="domain" description="Helicase ATP-binding" evidence="14">
    <location>
        <begin position="204"/>
        <end position="369"/>
    </location>
</feature>
<dbReference type="NCBIfam" id="NF004067">
    <property type="entry name" value="PRK05580.1-4"/>
    <property type="match status" value="1"/>
</dbReference>
<evidence type="ECO:0000256" key="2">
    <source>
        <dbReference type="ARBA" id="ARBA00022705"/>
    </source>
</evidence>
<feature type="binding site" evidence="12">
    <location>
        <position position="456"/>
    </location>
    <ligand>
        <name>Zn(2+)</name>
        <dbReference type="ChEBI" id="CHEBI:29105"/>
        <label>2</label>
    </ligand>
</feature>
<feature type="binding site" evidence="12">
    <location>
        <position position="441"/>
    </location>
    <ligand>
        <name>Zn(2+)</name>
        <dbReference type="ChEBI" id="CHEBI:29105"/>
        <label>2</label>
    </ligand>
</feature>
<dbReference type="GO" id="GO:0006302">
    <property type="term" value="P:double-strand break repair"/>
    <property type="evidence" value="ECO:0007669"/>
    <property type="project" value="InterPro"/>
</dbReference>
<gene>
    <name evidence="12" type="primary">priA</name>
    <name evidence="16" type="ordered locus">Tbd_2781</name>
</gene>
<evidence type="ECO:0000256" key="3">
    <source>
        <dbReference type="ARBA" id="ARBA00022723"/>
    </source>
</evidence>
<evidence type="ECO:0000256" key="4">
    <source>
        <dbReference type="ARBA" id="ARBA00022741"/>
    </source>
</evidence>
<keyword evidence="3 12" id="KW-0479">Metal-binding</keyword>
<feature type="binding site" evidence="12">
    <location>
        <position position="469"/>
    </location>
    <ligand>
        <name>Zn(2+)</name>
        <dbReference type="ChEBI" id="CHEBI:29105"/>
        <label>1</label>
    </ligand>
</feature>
<evidence type="ECO:0000256" key="12">
    <source>
        <dbReference type="HAMAP-Rule" id="MF_00983"/>
    </source>
</evidence>
<organism evidence="16 17">
    <name type="scientific">Thiobacillus denitrificans (strain ATCC 25259 / T1)</name>
    <dbReference type="NCBI Taxonomy" id="292415"/>
    <lineage>
        <taxon>Bacteria</taxon>
        <taxon>Pseudomonadati</taxon>
        <taxon>Pseudomonadota</taxon>
        <taxon>Betaproteobacteria</taxon>
        <taxon>Nitrosomonadales</taxon>
        <taxon>Thiobacillaceae</taxon>
        <taxon>Thiobacillus</taxon>
    </lineage>
</organism>
<dbReference type="SMART" id="SM00490">
    <property type="entry name" value="HELICc"/>
    <property type="match status" value="1"/>
</dbReference>
<keyword evidence="17" id="KW-1185">Reference proteome</keyword>
<dbReference type="GO" id="GO:0006269">
    <property type="term" value="P:DNA replication, synthesis of primer"/>
    <property type="evidence" value="ECO:0007669"/>
    <property type="project" value="UniProtKB-KW"/>
</dbReference>
<name>Q3SF81_THIDA</name>
<keyword evidence="9 12" id="KW-0238">DNA-binding</keyword>
<reference evidence="16 17" key="1">
    <citation type="journal article" date="2006" name="J. Bacteriol.">
        <title>The genome sequence of the obligately chemolithoautotrophic, facultatively anaerobic bacterium Thiobacillus denitrificans.</title>
        <authorList>
            <person name="Beller H.R."/>
            <person name="Chain P.S."/>
            <person name="Letain T.E."/>
            <person name="Chakicherla A."/>
            <person name="Larimer F.W."/>
            <person name="Richardson P.M."/>
            <person name="Coleman M.A."/>
            <person name="Wood A.P."/>
            <person name="Kelly D.P."/>
        </authorList>
    </citation>
    <scope>NUCLEOTIDE SEQUENCE [LARGE SCALE GENOMIC DNA]</scope>
    <source>
        <strain evidence="16 17">ATCC 25259</strain>
    </source>
</reference>
<dbReference type="PANTHER" id="PTHR30580">
    <property type="entry name" value="PRIMOSOMAL PROTEIN N"/>
    <property type="match status" value="1"/>
</dbReference>
<dbReference type="InterPro" id="IPR040498">
    <property type="entry name" value="PriA_CRR"/>
</dbReference>
<protein>
    <recommendedName>
        <fullName evidence="12">Replication restart protein PriA</fullName>
    </recommendedName>
    <alternativeName>
        <fullName evidence="12">ATP-dependent DNA helicase PriA</fullName>
        <ecNumber evidence="12">5.6.2.4</ecNumber>
    </alternativeName>
    <alternativeName>
        <fullName evidence="12">DNA 3'-5' helicase PriA</fullName>
    </alternativeName>
</protein>
<comment type="cofactor">
    <cofactor evidence="12">
        <name>Zn(2+)</name>
        <dbReference type="ChEBI" id="CHEBI:29105"/>
    </cofactor>
    <text evidence="12">Binds 2 zinc ions per subunit.</text>
</comment>
<dbReference type="GO" id="GO:0016887">
    <property type="term" value="F:ATP hydrolysis activity"/>
    <property type="evidence" value="ECO:0007669"/>
    <property type="project" value="RHEA"/>
</dbReference>
<dbReference type="OrthoDB" id="9759544at2"/>
<dbReference type="NCBIfam" id="TIGR00595">
    <property type="entry name" value="priA"/>
    <property type="match status" value="1"/>
</dbReference>
<comment type="catalytic activity">
    <reaction evidence="11 12">
        <text>ATP + H2O = ADP + phosphate + H(+)</text>
        <dbReference type="Rhea" id="RHEA:13065"/>
        <dbReference type="ChEBI" id="CHEBI:15377"/>
        <dbReference type="ChEBI" id="CHEBI:15378"/>
        <dbReference type="ChEBI" id="CHEBI:30616"/>
        <dbReference type="ChEBI" id="CHEBI:43474"/>
        <dbReference type="ChEBI" id="CHEBI:456216"/>
        <dbReference type="EC" id="5.6.2.4"/>
    </reaction>
</comment>
<evidence type="ECO:0000313" key="16">
    <source>
        <dbReference type="EMBL" id="AAZ98734.1"/>
    </source>
</evidence>
<dbReference type="Proteomes" id="UP000008291">
    <property type="component" value="Chromosome"/>
</dbReference>
<keyword evidence="2 12" id="KW-0235">DNA replication</keyword>
<comment type="similarity">
    <text evidence="12">Belongs to the helicase family. PriA subfamily.</text>
</comment>
<dbReference type="FunFam" id="3.40.50.300:FF:000489">
    <property type="entry name" value="Primosome assembly protein PriA"/>
    <property type="match status" value="1"/>
</dbReference>
<dbReference type="InterPro" id="IPR005259">
    <property type="entry name" value="PriA"/>
</dbReference>